<dbReference type="Pfam" id="PF04264">
    <property type="entry name" value="YceI"/>
    <property type="match status" value="1"/>
</dbReference>
<evidence type="ECO:0000313" key="4">
    <source>
        <dbReference type="EMBL" id="MFE9171700.1"/>
    </source>
</evidence>
<accession>A0ABW6KZ54</accession>
<reference evidence="4 5" key="1">
    <citation type="submission" date="2024-10" db="EMBL/GenBank/DDBJ databases">
        <title>The Natural Products Discovery Center: Release of the First 8490 Sequenced Strains for Exploring Actinobacteria Biosynthetic Diversity.</title>
        <authorList>
            <person name="Kalkreuter E."/>
            <person name="Kautsar S.A."/>
            <person name="Yang D."/>
            <person name="Bader C.D."/>
            <person name="Teijaro C.N."/>
            <person name="Fluegel L."/>
            <person name="Davis C.M."/>
            <person name="Simpson J.R."/>
            <person name="Lauterbach L."/>
            <person name="Steele A.D."/>
            <person name="Gui C."/>
            <person name="Meng S."/>
            <person name="Li G."/>
            <person name="Viehrig K."/>
            <person name="Ye F."/>
            <person name="Su P."/>
            <person name="Kiefer A.F."/>
            <person name="Nichols A."/>
            <person name="Cepeda A.J."/>
            <person name="Yan W."/>
            <person name="Fan B."/>
            <person name="Jiang Y."/>
            <person name="Adhikari A."/>
            <person name="Zheng C.-J."/>
            <person name="Schuster L."/>
            <person name="Cowan T.M."/>
            <person name="Smanski M.J."/>
            <person name="Chevrette M.G."/>
            <person name="De Carvalho L.P.S."/>
            <person name="Shen B."/>
        </authorList>
    </citation>
    <scope>NUCLEOTIDE SEQUENCE [LARGE SCALE GENOMIC DNA]</scope>
    <source>
        <strain evidence="4 5">NPDC007147</strain>
    </source>
</reference>
<evidence type="ECO:0000256" key="2">
    <source>
        <dbReference type="SAM" id="MobiDB-lite"/>
    </source>
</evidence>
<organism evidence="4 5">
    <name type="scientific">Streptomyces kebangsaanensis</name>
    <dbReference type="NCBI Taxonomy" id="864058"/>
    <lineage>
        <taxon>Bacteria</taxon>
        <taxon>Bacillati</taxon>
        <taxon>Actinomycetota</taxon>
        <taxon>Actinomycetes</taxon>
        <taxon>Kitasatosporales</taxon>
        <taxon>Streptomycetaceae</taxon>
        <taxon>Streptomyces</taxon>
    </lineage>
</organism>
<dbReference type="RefSeq" id="WP_388348768.1">
    <property type="nucleotide sequence ID" value="NZ_JBIAFJ010000017.1"/>
</dbReference>
<dbReference type="PANTHER" id="PTHR34406">
    <property type="entry name" value="PROTEIN YCEI"/>
    <property type="match status" value="1"/>
</dbReference>
<protein>
    <submittedName>
        <fullName evidence="4">YceI family protein</fullName>
    </submittedName>
</protein>
<evidence type="ECO:0000313" key="5">
    <source>
        <dbReference type="Proteomes" id="UP001601197"/>
    </source>
</evidence>
<comment type="similarity">
    <text evidence="1">Belongs to the UPF0312 family.</text>
</comment>
<dbReference type="SUPFAM" id="SSF101874">
    <property type="entry name" value="YceI-like"/>
    <property type="match status" value="1"/>
</dbReference>
<evidence type="ECO:0000259" key="3">
    <source>
        <dbReference type="SMART" id="SM00867"/>
    </source>
</evidence>
<dbReference type="EMBL" id="JBIAFJ010000017">
    <property type="protein sequence ID" value="MFE9171700.1"/>
    <property type="molecule type" value="Genomic_DNA"/>
</dbReference>
<evidence type="ECO:0000256" key="1">
    <source>
        <dbReference type="ARBA" id="ARBA00008812"/>
    </source>
</evidence>
<name>A0ABW6KZ54_9ACTN</name>
<gene>
    <name evidence="4" type="ORF">ACFYNZ_19695</name>
</gene>
<proteinExistence type="inferred from homology"/>
<feature type="compositionally biased region" description="Low complexity" evidence="2">
    <location>
        <begin position="9"/>
        <end position="20"/>
    </location>
</feature>
<feature type="domain" description="Lipid/polyisoprenoid-binding YceI-like" evidence="3">
    <location>
        <begin position="30"/>
        <end position="199"/>
    </location>
</feature>
<keyword evidence="5" id="KW-1185">Reference proteome</keyword>
<comment type="caution">
    <text evidence="4">The sequence shown here is derived from an EMBL/GenBank/DDBJ whole genome shotgun (WGS) entry which is preliminary data.</text>
</comment>
<feature type="region of interest" description="Disordered" evidence="2">
    <location>
        <begin position="1"/>
        <end position="20"/>
    </location>
</feature>
<dbReference type="InterPro" id="IPR036761">
    <property type="entry name" value="TTHA0802/YceI-like_sf"/>
</dbReference>
<dbReference type="PANTHER" id="PTHR34406:SF1">
    <property type="entry name" value="PROTEIN YCEI"/>
    <property type="match status" value="1"/>
</dbReference>
<dbReference type="SMART" id="SM00867">
    <property type="entry name" value="YceI"/>
    <property type="match status" value="1"/>
</dbReference>
<dbReference type="InterPro" id="IPR007372">
    <property type="entry name" value="Lipid/polyisoprenoid-bd_YceI"/>
</dbReference>
<sequence>MGLFNRLRATAPTPATDSASAPATARLTGIWTIDPAHSSIAFVARHAMITKVRGTFEDFDGRLYLDGEHPGRSTADVTIKAASLNTRQEQRDQHLRSADFFHAEAHPELSFRSTSVQQLSADAYRLTGDLSIKGITLPVVLDLTHTGTATDPFGNERAGFEGSTTVDRTDWGLTWNSVLETGGVLVGEKVKLEFDVSAIRAA</sequence>
<dbReference type="Gene3D" id="2.40.128.110">
    <property type="entry name" value="Lipid/polyisoprenoid-binding, YceI-like"/>
    <property type="match status" value="1"/>
</dbReference>
<dbReference type="Proteomes" id="UP001601197">
    <property type="component" value="Unassembled WGS sequence"/>
</dbReference>